<dbReference type="PANTHER" id="PTHR21240">
    <property type="entry name" value="2-AMINO-3-CARBOXYLMUCONATE-6-SEMIALDEHYDE DECARBOXYLASE"/>
    <property type="match status" value="1"/>
</dbReference>
<sequence length="312" mass="35294">MRTRIIDFHTHLGDIFHENKNISFKAPQHLPKYKDPFKELGEGGYRAPLIADDPDALNTLIDAGQFRIWEKGSLQSVREEIERNRMDYMVSLPVLPNTSFEETLAASKLEPKILPFTSPDFSLPVKEMQEKLREDIRMGARGLKLHPILQNVKLTDKRTYAAVEVFGDLKLPVTAHCGVNDYYKPGSPYQNIAPKEYGALHYMLALIERYPQYILIPAHAGGECGKEYLELADAVRKHKWKHVYTDTSFKGTEVIKELVELIGEDKILFGTDYPFGEAESSIALCKEAFSGKEDAADKVFYRNAAALLGIMA</sequence>
<evidence type="ECO:0000313" key="4">
    <source>
        <dbReference type="Proteomes" id="UP000306509"/>
    </source>
</evidence>
<protein>
    <submittedName>
        <fullName evidence="3">Putative metal-dependent hydrolase of the TIM-barrel fold protein</fullName>
    </submittedName>
</protein>
<dbReference type="RefSeq" id="WP_138002423.1">
    <property type="nucleotide sequence ID" value="NZ_QGQD01000045.1"/>
</dbReference>
<dbReference type="InterPro" id="IPR032465">
    <property type="entry name" value="ACMSD"/>
</dbReference>
<dbReference type="GO" id="GO:0016787">
    <property type="term" value="F:hydrolase activity"/>
    <property type="evidence" value="ECO:0007669"/>
    <property type="project" value="UniProtKB-KW"/>
</dbReference>
<proteinExistence type="predicted"/>
<dbReference type="GO" id="GO:0005737">
    <property type="term" value="C:cytoplasm"/>
    <property type="evidence" value="ECO:0007669"/>
    <property type="project" value="TreeGrafter"/>
</dbReference>
<keyword evidence="3" id="KW-0378">Hydrolase</keyword>
<dbReference type="Proteomes" id="UP000306509">
    <property type="component" value="Unassembled WGS sequence"/>
</dbReference>
<dbReference type="InterPro" id="IPR006680">
    <property type="entry name" value="Amidohydro-rel"/>
</dbReference>
<accession>A0A4U8Q7P8</accession>
<evidence type="ECO:0000313" key="3">
    <source>
        <dbReference type="EMBL" id="TLD00955.1"/>
    </source>
</evidence>
<dbReference type="Gene3D" id="3.20.20.140">
    <property type="entry name" value="Metal-dependent hydrolases"/>
    <property type="match status" value="1"/>
</dbReference>
<dbReference type="Pfam" id="PF04909">
    <property type="entry name" value="Amidohydro_2"/>
    <property type="match status" value="1"/>
</dbReference>
<dbReference type="AlphaFoldDB" id="A0A4U8Q7P8"/>
<dbReference type="InterPro" id="IPR032466">
    <property type="entry name" value="Metal_Hydrolase"/>
</dbReference>
<dbReference type="SUPFAM" id="SSF51556">
    <property type="entry name" value="Metallo-dependent hydrolases"/>
    <property type="match status" value="1"/>
</dbReference>
<dbReference type="EMBL" id="QGQD01000045">
    <property type="protein sequence ID" value="TLD00955.1"/>
    <property type="molecule type" value="Genomic_DNA"/>
</dbReference>
<comment type="caution">
    <text evidence="3">The sequence shown here is derived from an EMBL/GenBank/DDBJ whole genome shotgun (WGS) entry which is preliminary data.</text>
</comment>
<dbReference type="PANTHER" id="PTHR21240:SF28">
    <property type="entry name" value="ISO-OROTATE DECARBOXYLASE (EUROFUNG)"/>
    <property type="match status" value="1"/>
</dbReference>
<reference evidence="3 4" key="1">
    <citation type="journal article" date="2019" name="Anaerobe">
        <title>Detection of Robinsoniella peoriensis in multiple bone samples of a trauma patient.</title>
        <authorList>
            <person name="Schrottner P."/>
            <person name="Hartwich K."/>
            <person name="Bunk B."/>
            <person name="Schober I."/>
            <person name="Helbig S."/>
            <person name="Rudolph W.W."/>
            <person name="Gunzer F."/>
        </authorList>
    </citation>
    <scope>NUCLEOTIDE SEQUENCE [LARGE SCALE GENOMIC DNA]</scope>
    <source>
        <strain evidence="3 4">DSM 106044</strain>
    </source>
</reference>
<keyword evidence="1" id="KW-0456">Lyase</keyword>
<keyword evidence="4" id="KW-1185">Reference proteome</keyword>
<feature type="domain" description="Amidohydrolase-related" evidence="2">
    <location>
        <begin position="126"/>
        <end position="310"/>
    </location>
</feature>
<dbReference type="GO" id="GO:0016831">
    <property type="term" value="F:carboxy-lyase activity"/>
    <property type="evidence" value="ECO:0007669"/>
    <property type="project" value="InterPro"/>
</dbReference>
<dbReference type="STRING" id="180332.GCA_000797495_03940"/>
<dbReference type="GO" id="GO:0019748">
    <property type="term" value="P:secondary metabolic process"/>
    <property type="evidence" value="ECO:0007669"/>
    <property type="project" value="TreeGrafter"/>
</dbReference>
<evidence type="ECO:0000259" key="2">
    <source>
        <dbReference type="Pfam" id="PF04909"/>
    </source>
</evidence>
<name>A0A4U8Q7P8_9FIRM</name>
<gene>
    <name evidence="3" type="ORF">DSM106044_02155</name>
</gene>
<organism evidence="3 4">
    <name type="scientific">Robinsoniella peoriensis</name>
    <dbReference type="NCBI Taxonomy" id="180332"/>
    <lineage>
        <taxon>Bacteria</taxon>
        <taxon>Bacillati</taxon>
        <taxon>Bacillota</taxon>
        <taxon>Clostridia</taxon>
        <taxon>Lachnospirales</taxon>
        <taxon>Lachnospiraceae</taxon>
        <taxon>Robinsoniella</taxon>
    </lineage>
</organism>
<evidence type="ECO:0000256" key="1">
    <source>
        <dbReference type="ARBA" id="ARBA00023239"/>
    </source>
</evidence>